<dbReference type="PANTHER" id="PTHR43235">
    <property type="entry name" value="GLUTAMINE AMIDOTRANSFERASE PB2B2.05-RELATED"/>
    <property type="match status" value="1"/>
</dbReference>
<dbReference type="AlphaFoldDB" id="A0A5B8XE07"/>
<dbReference type="OrthoDB" id="9813383at2"/>
<accession>A0A5B8XE07</accession>
<protein>
    <submittedName>
        <fullName evidence="2">Glutamine amidotransferase</fullName>
    </submittedName>
</protein>
<dbReference type="PROSITE" id="PS51273">
    <property type="entry name" value="GATASE_TYPE_1"/>
    <property type="match status" value="1"/>
</dbReference>
<dbReference type="Pfam" id="PF07722">
    <property type="entry name" value="Peptidase_C26"/>
    <property type="match status" value="1"/>
</dbReference>
<dbReference type="EMBL" id="CP029077">
    <property type="protein sequence ID" value="QED23542.1"/>
    <property type="molecule type" value="Genomic_DNA"/>
</dbReference>
<keyword evidence="2" id="KW-0808">Transferase</keyword>
<keyword evidence="2" id="KW-0315">Glutamine amidotransferase</keyword>
<name>A0A5B8XE07_9RICK</name>
<dbReference type="RefSeq" id="WP_146820808.1">
    <property type="nucleotide sequence ID" value="NZ_CP029077.1"/>
</dbReference>
<feature type="signal peptide" evidence="1">
    <location>
        <begin position="1"/>
        <end position="18"/>
    </location>
</feature>
<dbReference type="GO" id="GO:0016740">
    <property type="term" value="F:transferase activity"/>
    <property type="evidence" value="ECO:0007669"/>
    <property type="project" value="UniProtKB-KW"/>
</dbReference>
<evidence type="ECO:0000313" key="3">
    <source>
        <dbReference type="Proteomes" id="UP000321934"/>
    </source>
</evidence>
<reference evidence="2 3" key="1">
    <citation type="journal article" date="2019" name="ISME J.">
        <title>Deianiraea, an extracellular bacterium associated with the ciliate Paramecium, suggests an alternative scenario for the evolution of Rickettsiales.</title>
        <authorList>
            <person name="Castelli M."/>
            <person name="Sabaneyeva E."/>
            <person name="Lanzoni O."/>
            <person name="Lebedeva N."/>
            <person name="Floriano A.M."/>
            <person name="Gaiarsa S."/>
            <person name="Benken K."/>
            <person name="Modeo L."/>
            <person name="Bandi C."/>
            <person name="Potekhin A."/>
            <person name="Sassera D."/>
            <person name="Petroni G."/>
        </authorList>
    </citation>
    <scope>NUCLEOTIDE SEQUENCE [LARGE SCALE GENOMIC DNA]</scope>
    <source>
        <strain evidence="2">CyL4-1</strain>
    </source>
</reference>
<dbReference type="PANTHER" id="PTHR43235:SF1">
    <property type="entry name" value="GLUTAMINE AMIDOTRANSFERASE PB2B2.05-RELATED"/>
    <property type="match status" value="1"/>
</dbReference>
<evidence type="ECO:0000256" key="1">
    <source>
        <dbReference type="SAM" id="SignalP"/>
    </source>
</evidence>
<dbReference type="InterPro" id="IPR011697">
    <property type="entry name" value="Peptidase_C26"/>
</dbReference>
<dbReference type="InterPro" id="IPR029062">
    <property type="entry name" value="Class_I_gatase-like"/>
</dbReference>
<dbReference type="InterPro" id="IPR044668">
    <property type="entry name" value="PuuD-like"/>
</dbReference>
<dbReference type="GO" id="GO:0005829">
    <property type="term" value="C:cytosol"/>
    <property type="evidence" value="ECO:0007669"/>
    <property type="project" value="TreeGrafter"/>
</dbReference>
<evidence type="ECO:0000313" key="2">
    <source>
        <dbReference type="EMBL" id="QED23542.1"/>
    </source>
</evidence>
<dbReference type="GO" id="GO:0016811">
    <property type="term" value="F:hydrolase activity, acting on carbon-nitrogen (but not peptide) bonds, in linear amides"/>
    <property type="evidence" value="ECO:0007669"/>
    <property type="project" value="InterPro"/>
</dbReference>
<dbReference type="Proteomes" id="UP000321934">
    <property type="component" value="Chromosome"/>
</dbReference>
<gene>
    <name evidence="2" type="ORF">Deia_00752</name>
</gene>
<sequence>MKFLPFILLFFFSVNVNAKVVGILTDKFRIEDDICDDCGMGGDIYTIQQHVLNAIQESCNQYGISVVLIPNDPFYAKLYVKNIDGMIVPNFSREIDAKVYGRHSSAPKDKKDDSESKLAVVKTFLETKKPILGINKGMHIINIAFGGDIKRLGSDNKKIHQLPSDETHDININKDSKVYNAVIENDDVYEGYIKVNSMHKDTIGELGNDLNPSAFSRDGSIEAIESKDDSFVLGVQWNPEHLNTANDIRLFQKFCKKVAKGDKKHNIQD</sequence>
<keyword evidence="3" id="KW-1185">Reference proteome</keyword>
<organism evidence="2 3">
    <name type="scientific">Candidatus Deianiraea vastatrix</name>
    <dbReference type="NCBI Taxonomy" id="2163644"/>
    <lineage>
        <taxon>Bacteria</taxon>
        <taxon>Pseudomonadati</taxon>
        <taxon>Pseudomonadota</taxon>
        <taxon>Alphaproteobacteria</taxon>
        <taxon>Rickettsiales</taxon>
        <taxon>Candidatus Deianiraeaceae</taxon>
        <taxon>Candidatus Deianiraea</taxon>
    </lineage>
</organism>
<dbReference type="Gene3D" id="3.40.50.880">
    <property type="match status" value="1"/>
</dbReference>
<dbReference type="SUPFAM" id="SSF52317">
    <property type="entry name" value="Class I glutamine amidotransferase-like"/>
    <property type="match status" value="1"/>
</dbReference>
<feature type="chain" id="PRO_5022896601" evidence="1">
    <location>
        <begin position="19"/>
        <end position="269"/>
    </location>
</feature>
<keyword evidence="1" id="KW-0732">Signal</keyword>
<proteinExistence type="predicted"/>